<evidence type="ECO:0000313" key="2">
    <source>
        <dbReference type="Proteomes" id="UP001501920"/>
    </source>
</evidence>
<dbReference type="GeneTree" id="ENSGT00530000064473"/>
<dbReference type="PANTHER" id="PTHR33047">
    <property type="entry name" value="PROTEIN TAR1"/>
    <property type="match status" value="1"/>
</dbReference>
<name>A0AAR2KQM8_PYGNA</name>
<reference evidence="1" key="3">
    <citation type="submission" date="2025-09" db="UniProtKB">
        <authorList>
            <consortium name="Ensembl"/>
        </authorList>
    </citation>
    <scope>IDENTIFICATION</scope>
</reference>
<keyword evidence="2" id="KW-1185">Reference proteome</keyword>
<dbReference type="Ensembl" id="ENSPNAT00000057771.1">
    <property type="protein sequence ID" value="ENSPNAP00000066638.1"/>
    <property type="gene ID" value="ENSPNAG00000036656.1"/>
</dbReference>
<dbReference type="InterPro" id="IPR052997">
    <property type="entry name" value="RRT15-like"/>
</dbReference>
<proteinExistence type="predicted"/>
<protein>
    <submittedName>
        <fullName evidence="1">Uncharacterized protein</fullName>
    </submittedName>
</protein>
<reference evidence="1 2" key="1">
    <citation type="submission" date="2020-10" db="EMBL/GenBank/DDBJ databases">
        <title>Pygocentrus nattereri (red-bellied piranha) genome, fPygNat1, primary haplotype.</title>
        <authorList>
            <person name="Myers G."/>
            <person name="Meyer A."/>
            <person name="Karagic N."/>
            <person name="Pippel M."/>
            <person name="Winkler S."/>
            <person name="Tracey A."/>
            <person name="Wood J."/>
            <person name="Formenti G."/>
            <person name="Howe K."/>
            <person name="Fedrigo O."/>
            <person name="Jarvis E.D."/>
        </authorList>
    </citation>
    <scope>NUCLEOTIDE SEQUENCE [LARGE SCALE GENOMIC DNA]</scope>
</reference>
<dbReference type="AlphaFoldDB" id="A0AAR2KQM8"/>
<evidence type="ECO:0000313" key="1">
    <source>
        <dbReference type="Ensembl" id="ENSPNAP00000066638.1"/>
    </source>
</evidence>
<dbReference type="PANTHER" id="PTHR33047:SF8">
    <property type="entry name" value="REGULATOR OF RDNA TRANSCRIPTION PROTEIN 15"/>
    <property type="match status" value="1"/>
</dbReference>
<organism evidence="1 2">
    <name type="scientific">Pygocentrus nattereri</name>
    <name type="common">Red-bellied piranha</name>
    <dbReference type="NCBI Taxonomy" id="42514"/>
    <lineage>
        <taxon>Eukaryota</taxon>
        <taxon>Metazoa</taxon>
        <taxon>Chordata</taxon>
        <taxon>Craniata</taxon>
        <taxon>Vertebrata</taxon>
        <taxon>Euteleostomi</taxon>
        <taxon>Actinopterygii</taxon>
        <taxon>Neopterygii</taxon>
        <taxon>Teleostei</taxon>
        <taxon>Ostariophysi</taxon>
        <taxon>Characiformes</taxon>
        <taxon>Characoidei</taxon>
        <taxon>Pygocentrus</taxon>
    </lineage>
</organism>
<dbReference type="Proteomes" id="UP001501920">
    <property type="component" value="Chromosome 2"/>
</dbReference>
<sequence>MDRREATSLPLHYNQVWVNNPTLGEFCFTMIGRADIEGSKSDVTMNAWPPQASYPCDNFSGTSRLKPKMLRGRDRKTLCCMRDLYHLPWIFKGQQELSRRCLCHVTFQGSGPYLGKQELFPVPPPASPGSFALSHWTPCVAPISATPGSGILAQLPFGWMGVKEIIAPAFPNGICLSLRTD</sequence>
<accession>A0AAR2KQM8</accession>
<reference evidence="1" key="2">
    <citation type="submission" date="2025-08" db="UniProtKB">
        <authorList>
            <consortium name="Ensembl"/>
        </authorList>
    </citation>
    <scope>IDENTIFICATION</scope>
</reference>